<dbReference type="PANTHER" id="PTHR44845">
    <property type="entry name" value="CARRIER DOMAIN-CONTAINING PROTEIN"/>
    <property type="match status" value="1"/>
</dbReference>
<dbReference type="SUPFAM" id="SSF56801">
    <property type="entry name" value="Acetyl-CoA synthetase-like"/>
    <property type="match status" value="1"/>
</dbReference>
<dbReference type="PROSITE" id="PS00455">
    <property type="entry name" value="AMP_BINDING"/>
    <property type="match status" value="1"/>
</dbReference>
<keyword evidence="2" id="KW-0597">Phosphoprotein</keyword>
<dbReference type="PANTHER" id="PTHR44845:SF6">
    <property type="entry name" value="BETA-ALANINE-ACTIVATING ENZYME"/>
    <property type="match status" value="1"/>
</dbReference>
<dbReference type="Gene3D" id="3.40.630.30">
    <property type="match status" value="1"/>
</dbReference>
<organism evidence="4">
    <name type="scientific">Cacopsylla melanoneura</name>
    <dbReference type="NCBI Taxonomy" id="428564"/>
    <lineage>
        <taxon>Eukaryota</taxon>
        <taxon>Metazoa</taxon>
        <taxon>Ecdysozoa</taxon>
        <taxon>Arthropoda</taxon>
        <taxon>Hexapoda</taxon>
        <taxon>Insecta</taxon>
        <taxon>Pterygota</taxon>
        <taxon>Neoptera</taxon>
        <taxon>Paraneoptera</taxon>
        <taxon>Hemiptera</taxon>
        <taxon>Sternorrhyncha</taxon>
        <taxon>Psylloidea</taxon>
        <taxon>Psyllidae</taxon>
        <taxon>Psyllinae</taxon>
        <taxon>Cacopsylla</taxon>
    </lineage>
</organism>
<reference evidence="4" key="1">
    <citation type="submission" date="2021-05" db="EMBL/GenBank/DDBJ databases">
        <authorList>
            <person name="Alioto T."/>
            <person name="Alioto T."/>
            <person name="Gomez Garrido J."/>
        </authorList>
    </citation>
    <scope>NUCLEOTIDE SEQUENCE</scope>
</reference>
<dbReference type="InterPro" id="IPR042099">
    <property type="entry name" value="ANL_N_sf"/>
</dbReference>
<accession>A0A8D8R834</accession>
<sequence length="917" mass="102599">MDRVLEYLCTTNIKVVGPEMDSSYMSVLRGKESPLDNRYEEKLLHRIFEKNAQRCPDNTALIFEEVTEDSQIIQNETYAELNTIANQLARAILKIIQLKNVSNENKDNDPIVAISMSPSPALVQVLLAVWKAGAAYLPLDVTAPEQRVRHIVSEARPLLVITDTESACDNTAYKGHTVVSFPQLQLLSQPLSGDNVTNEATLQANSNDDKANIGIVLYTSGSTGIPKGVRLPHAVILNRLAWQWTTFPYSPTERVGAFKTSLTFVDAVSEIWGPLLSARYGGVLIVPREVTKNPELLIKVLDKYKVERLVLVPSLLRSMLMFLKMNNNSDESKVLLRHLRLWVCSGETLSRTLCLEFFQHFEGPPVAPTLCNFYGSTEVMGDVTYYEMKCAKDVQRYEKIPIGKAIDNTHIFLLDSQLNPVPLGDVGEIYASGRNIAAGYVAGRDPDRFIVTDFSTDNEYRRMYKTGDYGRIVDNILLYEGRTDSQVKIRGNRVDLSEIETALSKLEQVDKLIVLCYRPGEVDQALLAFVTLHPSAASTLTSYDIESKLGQHLNPYSIPQVIIKESIPLLINGKIDRQALLRSYTEKSDKNDSKIIPDYTGINPDKLPQAKVLFETILEVLGSSVRGHLNKEANFYSIGGNSLNSIYTITKLRQAGYSVAITEFISAQNMGDILDRIVPLDSSPSSTPGSSPLSEKYECIFLSHAHKADLFQIITDSFYEKADLERFIIHELNRDCYVELLEQIWQPLVEARLSFIVKRRGTTGSEAPGKTILGACLNFDALAEPEVTITSKLNLVFEFLEHLEGPLRDNQLPKSKGSILHSFMMGTEKSLNAKENVEIITAMEEEILRIAQDRQFQGILTTNTNPLTQQLGVDVFNYQVLMNYQVNQFVSSDGNKPFGEAEDSQRAIVCWKPVKSG</sequence>
<dbReference type="Gene3D" id="3.40.50.12780">
    <property type="entry name" value="N-terminal domain of ligase-like"/>
    <property type="match status" value="1"/>
</dbReference>
<evidence type="ECO:0000259" key="3">
    <source>
        <dbReference type="Pfam" id="PF00501"/>
    </source>
</evidence>
<evidence type="ECO:0000256" key="1">
    <source>
        <dbReference type="ARBA" id="ARBA00022450"/>
    </source>
</evidence>
<dbReference type="CDD" id="cd05930">
    <property type="entry name" value="A_NRPS"/>
    <property type="match status" value="1"/>
</dbReference>
<keyword evidence="1" id="KW-0596">Phosphopantetheine</keyword>
<proteinExistence type="predicted"/>
<dbReference type="InterPro" id="IPR036736">
    <property type="entry name" value="ACP-like_sf"/>
</dbReference>
<dbReference type="Gene3D" id="3.30.300.30">
    <property type="match status" value="1"/>
</dbReference>
<name>A0A8D8R834_9HEMI</name>
<dbReference type="InterPro" id="IPR000873">
    <property type="entry name" value="AMP-dep_synth/lig_dom"/>
</dbReference>
<evidence type="ECO:0000313" key="4">
    <source>
        <dbReference type="EMBL" id="CAG6644887.1"/>
    </source>
</evidence>
<dbReference type="Pfam" id="PF00501">
    <property type="entry name" value="AMP-binding"/>
    <property type="match status" value="1"/>
</dbReference>
<dbReference type="EMBL" id="HBUF01134150">
    <property type="protein sequence ID" value="CAG6644887.1"/>
    <property type="molecule type" value="Transcribed_RNA"/>
</dbReference>
<dbReference type="InterPro" id="IPR020845">
    <property type="entry name" value="AMP-binding_CS"/>
</dbReference>
<dbReference type="SUPFAM" id="SSF47336">
    <property type="entry name" value="ACP-like"/>
    <property type="match status" value="1"/>
</dbReference>
<dbReference type="InterPro" id="IPR045851">
    <property type="entry name" value="AMP-bd_C_sf"/>
</dbReference>
<dbReference type="AlphaFoldDB" id="A0A8D8R834"/>
<feature type="domain" description="AMP-dependent synthetase/ligase" evidence="3">
    <location>
        <begin position="48"/>
        <end position="440"/>
    </location>
</feature>
<protein>
    <submittedName>
        <fullName evidence="4">Mycosubtilin synthase subunit C</fullName>
    </submittedName>
</protein>
<evidence type="ECO:0000256" key="2">
    <source>
        <dbReference type="ARBA" id="ARBA00022553"/>
    </source>
</evidence>